<dbReference type="EMBL" id="VSSQ01076508">
    <property type="protein sequence ID" value="MPN26841.1"/>
    <property type="molecule type" value="Genomic_DNA"/>
</dbReference>
<gene>
    <name evidence="1" type="ORF">SDC9_174267</name>
</gene>
<dbReference type="Gene3D" id="2.60.40.3940">
    <property type="match status" value="1"/>
</dbReference>
<dbReference type="AlphaFoldDB" id="A0A645GIP2"/>
<evidence type="ECO:0008006" key="2">
    <source>
        <dbReference type="Google" id="ProtNLM"/>
    </source>
</evidence>
<sequence>MTNALAGKQPLNSTLTDLSGKNVAGILEYLGLGEAAKRAVGTGTNQIPDMTAFTSDLRWFKLPSGHIVQVFSVDVYSTDVEGTPAVYPIAFPYSLLAISAIWADPTQTEAPTYKIIGGDRTLAKIKTSKAGKYGTMIIAIGK</sequence>
<proteinExistence type="predicted"/>
<reference evidence="1" key="1">
    <citation type="submission" date="2019-08" db="EMBL/GenBank/DDBJ databases">
        <authorList>
            <person name="Kucharzyk K."/>
            <person name="Murdoch R.W."/>
            <person name="Higgins S."/>
            <person name="Loffler F."/>
        </authorList>
    </citation>
    <scope>NUCLEOTIDE SEQUENCE</scope>
</reference>
<accession>A0A645GIP2</accession>
<organism evidence="1">
    <name type="scientific">bioreactor metagenome</name>
    <dbReference type="NCBI Taxonomy" id="1076179"/>
    <lineage>
        <taxon>unclassified sequences</taxon>
        <taxon>metagenomes</taxon>
        <taxon>ecological metagenomes</taxon>
    </lineage>
</organism>
<evidence type="ECO:0000313" key="1">
    <source>
        <dbReference type="EMBL" id="MPN26841.1"/>
    </source>
</evidence>
<comment type="caution">
    <text evidence="1">The sequence shown here is derived from an EMBL/GenBank/DDBJ whole genome shotgun (WGS) entry which is preliminary data.</text>
</comment>
<protein>
    <recommendedName>
        <fullName evidence="2">Phage tail protein</fullName>
    </recommendedName>
</protein>
<name>A0A645GIP2_9ZZZZ</name>